<reference evidence="2 3" key="1">
    <citation type="journal article" date="2024" name="Chem. Sci.">
        <title>Discovery of megapolipeptins by genome mining of a Burkholderiales bacteria collection.</title>
        <authorList>
            <person name="Paulo B.S."/>
            <person name="Recchia M.J.J."/>
            <person name="Lee S."/>
            <person name="Fergusson C.H."/>
            <person name="Romanowski S.B."/>
            <person name="Hernandez A."/>
            <person name="Krull N."/>
            <person name="Liu D.Y."/>
            <person name="Cavanagh H."/>
            <person name="Bos A."/>
            <person name="Gray C.A."/>
            <person name="Murphy B.T."/>
            <person name="Linington R.G."/>
            <person name="Eustaquio A.S."/>
        </authorList>
    </citation>
    <scope>NUCLEOTIDE SEQUENCE [LARGE SCALE GENOMIC DNA]</scope>
    <source>
        <strain evidence="2 3">RL17-350-BIC-A</strain>
    </source>
</reference>
<gene>
    <name evidence="2" type="primary">tssA</name>
    <name evidence="2" type="ORF">PQR57_09500</name>
</gene>
<dbReference type="InterPro" id="IPR010657">
    <property type="entry name" value="ImpA_N"/>
</dbReference>
<dbReference type="PANTHER" id="PTHR37951:SF1">
    <property type="entry name" value="TYPE VI SECRETION SYSTEM COMPONENT TSSA1"/>
    <property type="match status" value="1"/>
</dbReference>
<organism evidence="2 3">
    <name type="scientific">Paraburkholderia dipogonis</name>
    <dbReference type="NCBI Taxonomy" id="1211383"/>
    <lineage>
        <taxon>Bacteria</taxon>
        <taxon>Pseudomonadati</taxon>
        <taxon>Pseudomonadota</taxon>
        <taxon>Betaproteobacteria</taxon>
        <taxon>Burkholderiales</taxon>
        <taxon>Burkholderiaceae</taxon>
        <taxon>Paraburkholderia</taxon>
    </lineage>
</organism>
<dbReference type="PANTHER" id="PTHR37951">
    <property type="entry name" value="CYTOPLASMIC PROTEIN-RELATED"/>
    <property type="match status" value="1"/>
</dbReference>
<dbReference type="RefSeq" id="WP_408176712.1">
    <property type="nucleotide sequence ID" value="NZ_JAQQEZ010000005.1"/>
</dbReference>
<feature type="domain" description="ImpA N-terminal" evidence="1">
    <location>
        <begin position="16"/>
        <end position="138"/>
    </location>
</feature>
<dbReference type="Proteomes" id="UP001629230">
    <property type="component" value="Unassembled WGS sequence"/>
</dbReference>
<keyword evidence="3" id="KW-1185">Reference proteome</keyword>
<sequence>MKTEFIAHQDWTEWLDRLSDEAPCGLDLEYDPRFRELEEAVGGRPEAEYGATLVAAVPPDWAAADALCVELMARTRDLRVVAWLARARLAHEGIAGLADGLALAATLLDRNWDHVHPQLDASDGNDPTVRINALAAFVDAAGLLAELMDCRLVPHDVPVTLREWSYANGETVAPDGRGVMSLAEIEAATASSPEAALRAKTASDMALANAEALERVLTERVGVTQALELHALKTLLRRAGALLGGCLKEQGIAAEPAAPADDRATETRSAAVGDVISSRADVAATLDRLCTYYARHEPASPVPLLLARARGLIDKSFVDLLKELAPEGLAQLTQVIGTAAADLPAT</sequence>
<dbReference type="Pfam" id="PF06812">
    <property type="entry name" value="ImpA_N"/>
    <property type="match status" value="1"/>
</dbReference>
<proteinExistence type="predicted"/>
<dbReference type="EMBL" id="JAQQEZ010000005">
    <property type="protein sequence ID" value="MFM0001251.1"/>
    <property type="molecule type" value="Genomic_DNA"/>
</dbReference>
<evidence type="ECO:0000313" key="3">
    <source>
        <dbReference type="Proteomes" id="UP001629230"/>
    </source>
</evidence>
<dbReference type="NCBIfam" id="TIGR03363">
    <property type="entry name" value="VI_chp_8"/>
    <property type="match status" value="1"/>
</dbReference>
<evidence type="ECO:0000313" key="2">
    <source>
        <dbReference type="EMBL" id="MFM0001251.1"/>
    </source>
</evidence>
<accession>A0ABW9APN7</accession>
<name>A0ABW9APN7_9BURK</name>
<protein>
    <submittedName>
        <fullName evidence="2">Type VI secretion system protein TssA</fullName>
    </submittedName>
</protein>
<evidence type="ECO:0000259" key="1">
    <source>
        <dbReference type="Pfam" id="PF06812"/>
    </source>
</evidence>
<comment type="caution">
    <text evidence="2">The sequence shown here is derived from an EMBL/GenBank/DDBJ whole genome shotgun (WGS) entry which is preliminary data.</text>
</comment>
<dbReference type="InterPro" id="IPR017740">
    <property type="entry name" value="TssA-like"/>
</dbReference>